<evidence type="ECO:0000256" key="1">
    <source>
        <dbReference type="ARBA" id="ARBA00008136"/>
    </source>
</evidence>
<protein>
    <submittedName>
        <fullName evidence="9">Abasic site processing protein</fullName>
    </submittedName>
</protein>
<keyword evidence="10" id="KW-1185">Reference proteome</keyword>
<sequence>MCGRYALALRPSQIRRILEDDDLPVADAPDDEASDAPRQSYNFAPGYHGIVYRAVTPDRGAVSGQEDVRLKVEGAGEGPTDSDVTSSPKAIYKLQSMRWGLIPSWTKRNPDYASMLRTINCRSDSLSTSGGMWGSMKARKRCVVIAQGFFEWLSTGPKNKLPHYVKRKDGQLMCFAGLWDCVRYEGTENTIYTYTIVTTDSNKQLKFIHDRMPVIFNPDSDKLRKWVDPSRYQWSQDLQSLLTPFDGELEVYPVKQEVGKVGNNSPTFIIPLDSEENKSSIAHFFSNAPGKHFEKGITGKVDSLHSNSVNIDLTGNASPSEDTDTQVTSARIGEKRKISLREKADLPLKKRASTQAVTISATRNKLKSPAKPEPIGSQKITNFFTRSS</sequence>
<dbReference type="EMBL" id="JAVFKD010000014">
    <property type="protein sequence ID" value="KAK5990977.1"/>
    <property type="molecule type" value="Genomic_DNA"/>
</dbReference>
<organism evidence="9 10">
    <name type="scientific">Cladobotryum mycophilum</name>
    <dbReference type="NCBI Taxonomy" id="491253"/>
    <lineage>
        <taxon>Eukaryota</taxon>
        <taxon>Fungi</taxon>
        <taxon>Dikarya</taxon>
        <taxon>Ascomycota</taxon>
        <taxon>Pezizomycotina</taxon>
        <taxon>Sordariomycetes</taxon>
        <taxon>Hypocreomycetidae</taxon>
        <taxon>Hypocreales</taxon>
        <taxon>Hypocreaceae</taxon>
        <taxon>Cladobotryum</taxon>
    </lineage>
</organism>
<keyword evidence="2" id="KW-0645">Protease</keyword>
<evidence type="ECO:0000313" key="9">
    <source>
        <dbReference type="EMBL" id="KAK5990977.1"/>
    </source>
</evidence>
<evidence type="ECO:0000256" key="4">
    <source>
        <dbReference type="ARBA" id="ARBA00022801"/>
    </source>
</evidence>
<dbReference type="InterPro" id="IPR003738">
    <property type="entry name" value="SRAP"/>
</dbReference>
<comment type="similarity">
    <text evidence="1">Belongs to the SOS response-associated peptidase family.</text>
</comment>
<dbReference type="SUPFAM" id="SSF143081">
    <property type="entry name" value="BB1717-like"/>
    <property type="match status" value="1"/>
</dbReference>
<keyword evidence="7" id="KW-0456">Lyase</keyword>
<feature type="compositionally biased region" description="Polar residues" evidence="8">
    <location>
        <begin position="353"/>
        <end position="363"/>
    </location>
</feature>
<keyword evidence="3" id="KW-0227">DNA damage</keyword>
<feature type="region of interest" description="Disordered" evidence="8">
    <location>
        <begin position="349"/>
        <end position="388"/>
    </location>
</feature>
<name>A0ABR0SGN6_9HYPO</name>
<evidence type="ECO:0000256" key="2">
    <source>
        <dbReference type="ARBA" id="ARBA00022670"/>
    </source>
</evidence>
<reference evidence="9 10" key="1">
    <citation type="submission" date="2024-01" db="EMBL/GenBank/DDBJ databases">
        <title>Complete genome of Cladobotryum mycophilum ATHUM6906.</title>
        <authorList>
            <person name="Christinaki A.C."/>
            <person name="Myridakis A.I."/>
            <person name="Kouvelis V.N."/>
        </authorList>
    </citation>
    <scope>NUCLEOTIDE SEQUENCE [LARGE SCALE GENOMIC DNA]</scope>
    <source>
        <strain evidence="9 10">ATHUM6906</strain>
    </source>
</reference>
<keyword evidence="6" id="KW-0238">DNA-binding</keyword>
<keyword evidence="5" id="KW-0190">Covalent protein-DNA linkage</keyword>
<dbReference type="InterPro" id="IPR036590">
    <property type="entry name" value="SRAP-like"/>
</dbReference>
<evidence type="ECO:0000256" key="5">
    <source>
        <dbReference type="ARBA" id="ARBA00023124"/>
    </source>
</evidence>
<comment type="caution">
    <text evidence="9">The sequence shown here is derived from an EMBL/GenBank/DDBJ whole genome shotgun (WGS) entry which is preliminary data.</text>
</comment>
<evidence type="ECO:0000256" key="8">
    <source>
        <dbReference type="SAM" id="MobiDB-lite"/>
    </source>
</evidence>
<dbReference type="Proteomes" id="UP001338125">
    <property type="component" value="Unassembled WGS sequence"/>
</dbReference>
<evidence type="ECO:0000256" key="6">
    <source>
        <dbReference type="ARBA" id="ARBA00023125"/>
    </source>
</evidence>
<evidence type="ECO:0000256" key="3">
    <source>
        <dbReference type="ARBA" id="ARBA00022763"/>
    </source>
</evidence>
<keyword evidence="4" id="KW-0378">Hydrolase</keyword>
<dbReference type="PANTHER" id="PTHR13604">
    <property type="entry name" value="DC12-RELATED"/>
    <property type="match status" value="1"/>
</dbReference>
<feature type="region of interest" description="Disordered" evidence="8">
    <location>
        <begin position="20"/>
        <end position="40"/>
    </location>
</feature>
<gene>
    <name evidence="9" type="ORF">PT974_09252</name>
</gene>
<dbReference type="Gene3D" id="3.90.1680.10">
    <property type="entry name" value="SOS response associated peptidase-like"/>
    <property type="match status" value="1"/>
</dbReference>
<feature type="compositionally biased region" description="Polar residues" evidence="8">
    <location>
        <begin position="378"/>
        <end position="388"/>
    </location>
</feature>
<feature type="compositionally biased region" description="Acidic residues" evidence="8">
    <location>
        <begin position="20"/>
        <end position="34"/>
    </location>
</feature>
<dbReference type="Pfam" id="PF02586">
    <property type="entry name" value="SRAP"/>
    <property type="match status" value="1"/>
</dbReference>
<dbReference type="PANTHER" id="PTHR13604:SF0">
    <property type="entry name" value="ABASIC SITE PROCESSING PROTEIN HMCES"/>
    <property type="match status" value="1"/>
</dbReference>
<accession>A0ABR0SGN6</accession>
<evidence type="ECO:0000313" key="10">
    <source>
        <dbReference type="Proteomes" id="UP001338125"/>
    </source>
</evidence>
<proteinExistence type="inferred from homology"/>
<evidence type="ECO:0000256" key="7">
    <source>
        <dbReference type="ARBA" id="ARBA00023239"/>
    </source>
</evidence>